<dbReference type="InterPro" id="IPR043425">
    <property type="entry name" value="NusG-like"/>
</dbReference>
<dbReference type="RefSeq" id="WP_146928597.1">
    <property type="nucleotide sequence ID" value="NZ_CBCSHZ010000002.1"/>
</dbReference>
<dbReference type="EMBL" id="VORY01000001">
    <property type="protein sequence ID" value="TXD95736.1"/>
    <property type="molecule type" value="Genomic_DNA"/>
</dbReference>
<keyword evidence="2" id="KW-0805">Transcription regulation</keyword>
<dbReference type="GO" id="GO:0006354">
    <property type="term" value="P:DNA-templated transcription elongation"/>
    <property type="evidence" value="ECO:0007669"/>
    <property type="project" value="InterPro"/>
</dbReference>
<evidence type="ECO:0000313" key="5">
    <source>
        <dbReference type="EMBL" id="TXD95736.1"/>
    </source>
</evidence>
<dbReference type="InterPro" id="IPR006645">
    <property type="entry name" value="NGN-like_dom"/>
</dbReference>
<dbReference type="PANTHER" id="PTHR30265">
    <property type="entry name" value="RHO-INTERACTING TRANSCRIPTION TERMINATION FACTOR NUSG"/>
    <property type="match status" value="1"/>
</dbReference>
<dbReference type="Pfam" id="PF02357">
    <property type="entry name" value="NusG"/>
    <property type="match status" value="1"/>
</dbReference>
<sequence length="157" mass="18324">MPWFVICTKFKSEFKVAETLENNGFEVYCPSIISTRQWSDRKKRVKTPLFNSFVFINIAENSREKVFEFINNSRYLFWLRKPAVVRDSEIEVLKEWMSNDQVDEARVSAISAGDKIIIANGNFKEQEAVVKEIGKQRMKLILPLLGFTINVKIKEIL</sequence>
<dbReference type="CDD" id="cd09895">
    <property type="entry name" value="NGN_SP_UpxY"/>
    <property type="match status" value="1"/>
</dbReference>
<organism evidence="5 6">
    <name type="scientific">Gillisia hiemivivida</name>
    <dbReference type="NCBI Taxonomy" id="291190"/>
    <lineage>
        <taxon>Bacteria</taxon>
        <taxon>Pseudomonadati</taxon>
        <taxon>Bacteroidota</taxon>
        <taxon>Flavobacteriia</taxon>
        <taxon>Flavobacteriales</taxon>
        <taxon>Flavobacteriaceae</taxon>
        <taxon>Gillisia</taxon>
    </lineage>
</organism>
<evidence type="ECO:0000256" key="3">
    <source>
        <dbReference type="ARBA" id="ARBA00023163"/>
    </source>
</evidence>
<evidence type="ECO:0000256" key="1">
    <source>
        <dbReference type="ARBA" id="ARBA00022814"/>
    </source>
</evidence>
<dbReference type="Proteomes" id="UP000321367">
    <property type="component" value="Unassembled WGS sequence"/>
</dbReference>
<name>A0A5C6ZZW2_9FLAO</name>
<accession>A0A5C6ZZW2</accession>
<dbReference type="SUPFAM" id="SSF82679">
    <property type="entry name" value="N-utilization substance G protein NusG, N-terminal domain"/>
    <property type="match status" value="1"/>
</dbReference>
<dbReference type="AlphaFoldDB" id="A0A5C6ZZW2"/>
<dbReference type="PANTHER" id="PTHR30265:SF4">
    <property type="entry name" value="KOW MOTIF FAMILY PROTEIN, EXPRESSED"/>
    <property type="match status" value="1"/>
</dbReference>
<evidence type="ECO:0000313" key="6">
    <source>
        <dbReference type="Proteomes" id="UP000321367"/>
    </source>
</evidence>
<dbReference type="Gene3D" id="3.30.70.940">
    <property type="entry name" value="NusG, N-terminal domain"/>
    <property type="match status" value="1"/>
</dbReference>
<keyword evidence="3" id="KW-0804">Transcription</keyword>
<gene>
    <name evidence="5" type="ORF">ES724_01545</name>
</gene>
<dbReference type="NCBIfam" id="NF033644">
    <property type="entry name" value="antiterm_UpxY"/>
    <property type="match status" value="1"/>
</dbReference>
<dbReference type="OrthoDB" id="9796143at2"/>
<evidence type="ECO:0000259" key="4">
    <source>
        <dbReference type="Pfam" id="PF02357"/>
    </source>
</evidence>
<dbReference type="GO" id="GO:0031564">
    <property type="term" value="P:transcription antitermination"/>
    <property type="evidence" value="ECO:0007669"/>
    <property type="project" value="UniProtKB-KW"/>
</dbReference>
<protein>
    <submittedName>
        <fullName evidence="5">UpxY family transcription antiterminator</fullName>
    </submittedName>
</protein>
<keyword evidence="6" id="KW-1185">Reference proteome</keyword>
<proteinExistence type="predicted"/>
<comment type="caution">
    <text evidence="5">The sequence shown here is derived from an EMBL/GenBank/DDBJ whole genome shotgun (WGS) entry which is preliminary data.</text>
</comment>
<reference evidence="5 6" key="1">
    <citation type="submission" date="2019-08" db="EMBL/GenBank/DDBJ databases">
        <title>Genome sequence of Gillisia hiemivivida IC154 (type strain).</title>
        <authorList>
            <person name="Bowman J.P."/>
        </authorList>
    </citation>
    <scope>NUCLEOTIDE SEQUENCE [LARGE SCALE GENOMIC DNA]</scope>
    <source>
        <strain evidence="5 6">IC154</strain>
    </source>
</reference>
<feature type="domain" description="NusG-like N-terminal" evidence="4">
    <location>
        <begin position="2"/>
        <end position="92"/>
    </location>
</feature>
<keyword evidence="1" id="KW-0889">Transcription antitermination</keyword>
<evidence type="ECO:0000256" key="2">
    <source>
        <dbReference type="ARBA" id="ARBA00023015"/>
    </source>
</evidence>
<dbReference type="InterPro" id="IPR036735">
    <property type="entry name" value="NGN_dom_sf"/>
</dbReference>